<protein>
    <submittedName>
        <fullName evidence="3">Helix-turn-helix transcriptional regulator</fullName>
    </submittedName>
</protein>
<dbReference type="PANTHER" id="PTHR46558">
    <property type="entry name" value="TRACRIPTIONAL REGULATORY PROTEIN-RELATED-RELATED"/>
    <property type="match status" value="1"/>
</dbReference>
<feature type="domain" description="HTH cro/C1-type" evidence="2">
    <location>
        <begin position="21"/>
        <end position="75"/>
    </location>
</feature>
<reference evidence="3 4" key="1">
    <citation type="submission" date="2019-05" db="EMBL/GenBank/DDBJ databases">
        <title>Dyadobacter AR-3-8 sp. nov., isolated from arctic soil.</title>
        <authorList>
            <person name="Chaudhary D.K."/>
        </authorList>
    </citation>
    <scope>NUCLEOTIDE SEQUENCE [LARGE SCALE GENOMIC DNA]</scope>
    <source>
        <strain evidence="3 4">AR-3-8</strain>
    </source>
</reference>
<dbReference type="EMBL" id="SZVO01000002">
    <property type="protein sequence ID" value="TKT93104.1"/>
    <property type="molecule type" value="Genomic_DNA"/>
</dbReference>
<gene>
    <name evidence="3" type="ORF">FDK13_04410</name>
</gene>
<evidence type="ECO:0000313" key="4">
    <source>
        <dbReference type="Proteomes" id="UP000304900"/>
    </source>
</evidence>
<name>A0A4U6DEY8_9BACT</name>
<dbReference type="AlphaFoldDB" id="A0A4U6DEY8"/>
<dbReference type="PROSITE" id="PS50943">
    <property type="entry name" value="HTH_CROC1"/>
    <property type="match status" value="1"/>
</dbReference>
<keyword evidence="4" id="KW-1185">Reference proteome</keyword>
<dbReference type="PANTHER" id="PTHR46558:SF4">
    <property type="entry name" value="DNA-BIDING PHAGE PROTEIN"/>
    <property type="match status" value="1"/>
</dbReference>
<dbReference type="CDD" id="cd00093">
    <property type="entry name" value="HTH_XRE"/>
    <property type="match status" value="1"/>
</dbReference>
<comment type="caution">
    <text evidence="3">The sequence shown here is derived from an EMBL/GenBank/DDBJ whole genome shotgun (WGS) entry which is preliminary data.</text>
</comment>
<dbReference type="Proteomes" id="UP000304900">
    <property type="component" value="Unassembled WGS sequence"/>
</dbReference>
<dbReference type="RefSeq" id="WP_137338780.1">
    <property type="nucleotide sequence ID" value="NZ_BSQH01000018.1"/>
</dbReference>
<evidence type="ECO:0000313" key="3">
    <source>
        <dbReference type="EMBL" id="TKT93104.1"/>
    </source>
</evidence>
<dbReference type="Gene3D" id="1.10.260.40">
    <property type="entry name" value="lambda repressor-like DNA-binding domains"/>
    <property type="match status" value="1"/>
</dbReference>
<sequence length="84" mass="9703">MDNTNKTDMKEENLETIGRRIRKLRHLRGYKQEIIAREIGLSQTAYSKIETGDTNLTIGRASEIAKFFGMSLTELLSWEENVLK</sequence>
<keyword evidence="1" id="KW-0238">DNA-binding</keyword>
<dbReference type="InterPro" id="IPR001387">
    <property type="entry name" value="Cro/C1-type_HTH"/>
</dbReference>
<evidence type="ECO:0000259" key="2">
    <source>
        <dbReference type="PROSITE" id="PS50943"/>
    </source>
</evidence>
<dbReference type="InterPro" id="IPR010982">
    <property type="entry name" value="Lambda_DNA-bd_dom_sf"/>
</dbReference>
<proteinExistence type="predicted"/>
<dbReference type="SMART" id="SM00530">
    <property type="entry name" value="HTH_XRE"/>
    <property type="match status" value="1"/>
</dbReference>
<organism evidence="3 4">
    <name type="scientific">Dyadobacter frigoris</name>
    <dbReference type="NCBI Taxonomy" id="2576211"/>
    <lineage>
        <taxon>Bacteria</taxon>
        <taxon>Pseudomonadati</taxon>
        <taxon>Bacteroidota</taxon>
        <taxon>Cytophagia</taxon>
        <taxon>Cytophagales</taxon>
        <taxon>Spirosomataceae</taxon>
        <taxon>Dyadobacter</taxon>
    </lineage>
</organism>
<dbReference type="OrthoDB" id="798409at2"/>
<dbReference type="Pfam" id="PF01381">
    <property type="entry name" value="HTH_3"/>
    <property type="match status" value="1"/>
</dbReference>
<dbReference type="GO" id="GO:0003677">
    <property type="term" value="F:DNA binding"/>
    <property type="evidence" value="ECO:0007669"/>
    <property type="project" value="UniProtKB-KW"/>
</dbReference>
<evidence type="ECO:0000256" key="1">
    <source>
        <dbReference type="ARBA" id="ARBA00023125"/>
    </source>
</evidence>
<accession>A0A4U6DEY8</accession>
<dbReference type="SUPFAM" id="SSF47413">
    <property type="entry name" value="lambda repressor-like DNA-binding domains"/>
    <property type="match status" value="1"/>
</dbReference>